<evidence type="ECO:0000259" key="9">
    <source>
        <dbReference type="Pfam" id="PF00710"/>
    </source>
</evidence>
<keyword evidence="3" id="KW-0378">Hydrolase</keyword>
<dbReference type="InterPro" id="IPR020827">
    <property type="entry name" value="Asparaginase/glutaminase_AS1"/>
</dbReference>
<feature type="domain" description="L-asparaginase N-terminal" evidence="9">
    <location>
        <begin position="4"/>
        <end position="194"/>
    </location>
</feature>
<dbReference type="EMBL" id="CP036528">
    <property type="protein sequence ID" value="QBK26922.1"/>
    <property type="molecule type" value="Genomic_DNA"/>
</dbReference>
<dbReference type="PANTHER" id="PTHR11707:SF28">
    <property type="entry name" value="60 KDA LYSOPHOSPHOLIPASE"/>
    <property type="match status" value="1"/>
</dbReference>
<dbReference type="GO" id="GO:0004067">
    <property type="term" value="F:asparaginase activity"/>
    <property type="evidence" value="ECO:0007669"/>
    <property type="project" value="UniProtKB-UniRule"/>
</dbReference>
<dbReference type="PIRSF" id="PIRSF001220">
    <property type="entry name" value="L-ASNase_gatD"/>
    <property type="match status" value="1"/>
</dbReference>
<dbReference type="PANTHER" id="PTHR11707">
    <property type="entry name" value="L-ASPARAGINASE"/>
    <property type="match status" value="1"/>
</dbReference>
<dbReference type="EC" id="3.5.1.1" evidence="2"/>
<evidence type="ECO:0000256" key="6">
    <source>
        <dbReference type="PIRSR" id="PIRSR001220-2"/>
    </source>
</evidence>
<dbReference type="Pfam" id="PF00710">
    <property type="entry name" value="Asparaginase"/>
    <property type="match status" value="1"/>
</dbReference>
<dbReference type="PRINTS" id="PR00139">
    <property type="entry name" value="ASNGLNASE"/>
</dbReference>
<protein>
    <recommendedName>
        <fullName evidence="2">asparaginase</fullName>
        <ecNumber evidence="2">3.5.1.1</ecNumber>
    </recommendedName>
</protein>
<evidence type="ECO:0000256" key="3">
    <source>
        <dbReference type="ARBA" id="ARBA00022801"/>
    </source>
</evidence>
<evidence type="ECO:0000313" key="11">
    <source>
        <dbReference type="EMBL" id="QBK26922.1"/>
    </source>
</evidence>
<dbReference type="KEGG" id="uth:DKZ56_14415"/>
<dbReference type="PIRSF" id="PIRSF500176">
    <property type="entry name" value="L_ASNase"/>
    <property type="match status" value="1"/>
</dbReference>
<proteinExistence type="inferred from homology"/>
<organism evidence="11 12">
    <name type="scientific">Ureibacillus thermophilus</name>
    <dbReference type="NCBI Taxonomy" id="367743"/>
    <lineage>
        <taxon>Bacteria</taxon>
        <taxon>Bacillati</taxon>
        <taxon>Bacillota</taxon>
        <taxon>Bacilli</taxon>
        <taxon>Bacillales</taxon>
        <taxon>Caryophanaceae</taxon>
        <taxon>Ureibacillus</taxon>
    </lineage>
</organism>
<dbReference type="Proteomes" id="UP000291151">
    <property type="component" value="Chromosome"/>
</dbReference>
<dbReference type="PROSITE" id="PS00917">
    <property type="entry name" value="ASN_GLN_ASE_2"/>
    <property type="match status" value="1"/>
</dbReference>
<evidence type="ECO:0000256" key="1">
    <source>
        <dbReference type="ARBA" id="ARBA00010518"/>
    </source>
</evidence>
<dbReference type="InterPro" id="IPR037152">
    <property type="entry name" value="L-asparaginase_N_sf"/>
</dbReference>
<dbReference type="InterPro" id="IPR006034">
    <property type="entry name" value="Asparaginase/glutaminase-like"/>
</dbReference>
<dbReference type="InterPro" id="IPR040919">
    <property type="entry name" value="Asparaginase_C"/>
</dbReference>
<evidence type="ECO:0000256" key="4">
    <source>
        <dbReference type="ARBA" id="ARBA00049366"/>
    </source>
</evidence>
<dbReference type="PROSITE" id="PS51732">
    <property type="entry name" value="ASN_GLN_ASE_3"/>
    <property type="match status" value="1"/>
</dbReference>
<keyword evidence="12" id="KW-1185">Reference proteome</keyword>
<dbReference type="InterPro" id="IPR036152">
    <property type="entry name" value="Asp/glu_Ase-like_sf"/>
</dbReference>
<dbReference type="Pfam" id="PF17763">
    <property type="entry name" value="Asparaginase_C"/>
    <property type="match status" value="1"/>
</dbReference>
<gene>
    <name evidence="11" type="ORF">DKZ56_14415</name>
</gene>
<dbReference type="InterPro" id="IPR027473">
    <property type="entry name" value="L-asparaginase_C"/>
</dbReference>
<dbReference type="InterPro" id="IPR004550">
    <property type="entry name" value="AsnASE_II"/>
</dbReference>
<feature type="active site" evidence="7">
    <location>
        <position position="13"/>
    </location>
</feature>
<evidence type="ECO:0000256" key="5">
    <source>
        <dbReference type="PIRSR" id="PIRSR001220-1"/>
    </source>
</evidence>
<dbReference type="InterPro" id="IPR027475">
    <property type="entry name" value="Asparaginase/glutaminase_AS2"/>
</dbReference>
<reference evidence="11 12" key="1">
    <citation type="submission" date="2019-02" db="EMBL/GenBank/DDBJ databases">
        <title>Ureibacillus thermophilus.</title>
        <authorList>
            <person name="Sunny J.S."/>
            <person name="Natarajan A."/>
            <person name="Saleena L.M."/>
        </authorList>
    </citation>
    <scope>NUCLEOTIDE SEQUENCE [LARGE SCALE GENOMIC DNA]</scope>
    <source>
        <strain evidence="11 12">LM102</strain>
    </source>
</reference>
<evidence type="ECO:0000259" key="10">
    <source>
        <dbReference type="Pfam" id="PF17763"/>
    </source>
</evidence>
<dbReference type="RefSeq" id="WP_208650595.1">
    <property type="nucleotide sequence ID" value="NZ_CP036528.1"/>
</dbReference>
<feature type="domain" description="Asparaginase/glutaminase C-terminal" evidence="10">
    <location>
        <begin position="209"/>
        <end position="313"/>
    </location>
</feature>
<feature type="active site" evidence="8">
    <location>
        <position position="90"/>
    </location>
</feature>
<name>A0A4P6UYD8_9BACL</name>
<sequence>MKKKVVLISTGGTIASGVNPETGLLTSGMMTGEDLAKQCELPTYIELNVETLFHLPSNEMTFDHLIQLKEKIEKVFENQEVAGVVVTHGTDTLEETTYFLDLTIGDERPVVVTGAQRSPATIGTDAFSNLRQAIILAASDEARNLGAVVLFNEKILPARYVKKNHASNVDGFNAPGFGHLGYVDEEEVILYGKAVKRETYELKSELPYVEIIKCSLGSDGRLIKYAVETGAKGIVLEAFGRGQVHPAVAEQVQYAIEKGVIVVVTTSTAEGNVKVVYDTPGTAYDLQKKGAILGRDYDSKKARMKLAVMLAAGVGDVRGKFR</sequence>
<dbReference type="SFLD" id="SFLDS00057">
    <property type="entry name" value="Glutaminase/Asparaginase"/>
    <property type="match status" value="1"/>
</dbReference>
<evidence type="ECO:0000313" key="12">
    <source>
        <dbReference type="Proteomes" id="UP000291151"/>
    </source>
</evidence>
<dbReference type="FunFam" id="3.40.50.1170:FF:000001">
    <property type="entry name" value="L-asparaginase 2"/>
    <property type="match status" value="1"/>
</dbReference>
<dbReference type="SUPFAM" id="SSF53774">
    <property type="entry name" value="Glutaminase/Asparaginase"/>
    <property type="match status" value="1"/>
</dbReference>
<dbReference type="InterPro" id="IPR027474">
    <property type="entry name" value="L-asparaginase_N"/>
</dbReference>
<feature type="binding site" evidence="6">
    <location>
        <position position="57"/>
    </location>
    <ligand>
        <name>substrate</name>
    </ligand>
</feature>
<accession>A0A4P6UYD8</accession>
<evidence type="ECO:0000256" key="8">
    <source>
        <dbReference type="PROSITE-ProRule" id="PRU10100"/>
    </source>
</evidence>
<dbReference type="CDD" id="cd08964">
    <property type="entry name" value="L-asparaginase_II"/>
    <property type="match status" value="1"/>
</dbReference>
<feature type="active site" description="O-isoaspartyl threonine intermediate" evidence="5">
    <location>
        <position position="13"/>
    </location>
</feature>
<evidence type="ECO:0000256" key="2">
    <source>
        <dbReference type="ARBA" id="ARBA00012920"/>
    </source>
</evidence>
<dbReference type="PROSITE" id="PS00144">
    <property type="entry name" value="ASN_GLN_ASE_1"/>
    <property type="match status" value="1"/>
</dbReference>
<comment type="similarity">
    <text evidence="1">Belongs to the asparaginase 1 family.</text>
</comment>
<dbReference type="Gene3D" id="3.40.50.1170">
    <property type="entry name" value="L-asparaginase, N-terminal domain"/>
    <property type="match status" value="1"/>
</dbReference>
<evidence type="ECO:0000256" key="7">
    <source>
        <dbReference type="PROSITE-ProRule" id="PRU10099"/>
    </source>
</evidence>
<comment type="catalytic activity">
    <reaction evidence="4">
        <text>L-asparagine + H2O = L-aspartate + NH4(+)</text>
        <dbReference type="Rhea" id="RHEA:21016"/>
        <dbReference type="ChEBI" id="CHEBI:15377"/>
        <dbReference type="ChEBI" id="CHEBI:28938"/>
        <dbReference type="ChEBI" id="CHEBI:29991"/>
        <dbReference type="ChEBI" id="CHEBI:58048"/>
        <dbReference type="EC" id="3.5.1.1"/>
    </reaction>
</comment>
<dbReference type="SMART" id="SM00870">
    <property type="entry name" value="Asparaginase"/>
    <property type="match status" value="1"/>
</dbReference>
<dbReference type="GO" id="GO:0006528">
    <property type="term" value="P:asparagine metabolic process"/>
    <property type="evidence" value="ECO:0007669"/>
    <property type="project" value="InterPro"/>
</dbReference>
<dbReference type="Gene3D" id="3.40.50.40">
    <property type="match status" value="1"/>
</dbReference>
<dbReference type="AlphaFoldDB" id="A0A4P6UYD8"/>
<feature type="binding site" evidence="6">
    <location>
        <begin position="90"/>
        <end position="91"/>
    </location>
    <ligand>
        <name>substrate</name>
    </ligand>
</feature>